<keyword evidence="2" id="KW-1185">Reference proteome</keyword>
<gene>
    <name evidence="1" type="ORF">APZ42_014526</name>
</gene>
<name>A0A162CVZ5_9CRUS</name>
<reference evidence="1 2" key="1">
    <citation type="submission" date="2016-03" db="EMBL/GenBank/DDBJ databases">
        <title>EvidentialGene: Evidence-directed Construction of Genes on Genomes.</title>
        <authorList>
            <person name="Gilbert D.G."/>
            <person name="Choi J.-H."/>
            <person name="Mockaitis K."/>
            <person name="Colbourne J."/>
            <person name="Pfrender M."/>
        </authorList>
    </citation>
    <scope>NUCLEOTIDE SEQUENCE [LARGE SCALE GENOMIC DNA]</scope>
    <source>
        <strain evidence="1 2">Xinb3</strain>
        <tissue evidence="1">Complete organism</tissue>
    </source>
</reference>
<accession>A0A162CVZ5</accession>
<protein>
    <submittedName>
        <fullName evidence="1">Uncharacterized protein</fullName>
    </submittedName>
</protein>
<sequence>MLPSRQAFDSNAGTTSTSRVVIVEICRGTPAHQEPY</sequence>
<evidence type="ECO:0000313" key="2">
    <source>
        <dbReference type="Proteomes" id="UP000076858"/>
    </source>
</evidence>
<dbReference type="EMBL" id="LRGB01000443">
    <property type="protein sequence ID" value="KZS19139.1"/>
    <property type="molecule type" value="Genomic_DNA"/>
</dbReference>
<proteinExistence type="predicted"/>
<organism evidence="1 2">
    <name type="scientific">Daphnia magna</name>
    <dbReference type="NCBI Taxonomy" id="35525"/>
    <lineage>
        <taxon>Eukaryota</taxon>
        <taxon>Metazoa</taxon>
        <taxon>Ecdysozoa</taxon>
        <taxon>Arthropoda</taxon>
        <taxon>Crustacea</taxon>
        <taxon>Branchiopoda</taxon>
        <taxon>Diplostraca</taxon>
        <taxon>Cladocera</taxon>
        <taxon>Anomopoda</taxon>
        <taxon>Daphniidae</taxon>
        <taxon>Daphnia</taxon>
    </lineage>
</organism>
<dbReference type="AlphaFoldDB" id="A0A162CVZ5"/>
<dbReference type="Proteomes" id="UP000076858">
    <property type="component" value="Unassembled WGS sequence"/>
</dbReference>
<comment type="caution">
    <text evidence="1">The sequence shown here is derived from an EMBL/GenBank/DDBJ whole genome shotgun (WGS) entry which is preliminary data.</text>
</comment>
<evidence type="ECO:0000313" key="1">
    <source>
        <dbReference type="EMBL" id="KZS19139.1"/>
    </source>
</evidence>